<dbReference type="InterPro" id="IPR002401">
    <property type="entry name" value="Cyt_P450_E_grp-I"/>
</dbReference>
<dbReference type="PRINTS" id="PR00385">
    <property type="entry name" value="P450"/>
</dbReference>
<dbReference type="InterPro" id="IPR036396">
    <property type="entry name" value="Cyt_P450_sf"/>
</dbReference>
<evidence type="ECO:0008006" key="11">
    <source>
        <dbReference type="Google" id="ProtNLM"/>
    </source>
</evidence>
<dbReference type="GO" id="GO:0020037">
    <property type="term" value="F:heme binding"/>
    <property type="evidence" value="ECO:0007669"/>
    <property type="project" value="InterPro"/>
</dbReference>
<comment type="cofactor">
    <cofactor evidence="7">
        <name>heme</name>
        <dbReference type="ChEBI" id="CHEBI:30413"/>
    </cofactor>
</comment>
<dbReference type="PROSITE" id="PS00086">
    <property type="entry name" value="CYTOCHROME_P450"/>
    <property type="match status" value="1"/>
</dbReference>
<dbReference type="InterPro" id="IPR001128">
    <property type="entry name" value="Cyt_P450"/>
</dbReference>
<dbReference type="Pfam" id="PF00067">
    <property type="entry name" value="p450"/>
    <property type="match status" value="1"/>
</dbReference>
<keyword evidence="6 8" id="KW-0503">Monooxygenase</keyword>
<dbReference type="Gene3D" id="1.10.630.10">
    <property type="entry name" value="Cytochrome P450"/>
    <property type="match status" value="1"/>
</dbReference>
<sequence>MPLFEYVWDGALVIALAPLLIPAAVGNMVQRVYTYTTRKGKLSDLPTIKSMIFPMSDLRLKPGRIEALLAELKKEDGTFPPLVFFGPHIDGTPAVGVTSVSGLRTIFTNDKLFPKYDPFYDVARDVAGEDGGLVAMKGEVWKKERRLLTPHFHFDRLTDGVPKITSVCSSMWKELKSSPPSSLDSVDVNKVFSDMALAIIIKYAFGDRVPVRVIADAFEKIVAMLPTYMLELTLFGRVAAYLPFSPNLSILKGRRMIKNCIEEVVKKSMRERAEDKDKKGKQREGRSDFSLIDSIIDMASGVDDTKVINHAVSEGILFLFAGQDTTSNTLSFAIDFLSLPENMHYQEKAREEAFRVFGGMSGFEEAARTDVNELHVCEQIINETLRLTPAVPFVDRRAAADIHICGKLIPKGTAVLPFFSAVQRHGDSWTDADRFNPDRFSAEIEHDNFSFAPFSAGRRNCIGQKLAMIEAKLALASFLMVFRAESITQRQCEWHFEATMRPHNMRTRLIPI</sequence>
<dbReference type="PRINTS" id="PR00463">
    <property type="entry name" value="EP450I"/>
</dbReference>
<comment type="similarity">
    <text evidence="1 8">Belongs to the cytochrome P450 family.</text>
</comment>
<feature type="binding site" description="axial binding residue" evidence="7">
    <location>
        <position position="461"/>
    </location>
    <ligand>
        <name>heme</name>
        <dbReference type="ChEBI" id="CHEBI:30413"/>
    </ligand>
    <ligandPart>
        <name>Fe</name>
        <dbReference type="ChEBI" id="CHEBI:18248"/>
    </ligandPart>
</feature>
<evidence type="ECO:0000256" key="7">
    <source>
        <dbReference type="PIRSR" id="PIRSR602401-1"/>
    </source>
</evidence>
<dbReference type="PANTHER" id="PTHR24291">
    <property type="entry name" value="CYTOCHROME P450 FAMILY 4"/>
    <property type="match status" value="1"/>
</dbReference>
<proteinExistence type="inferred from homology"/>
<organism evidence="10">
    <name type="scientific">Palpitomonas bilix</name>
    <dbReference type="NCBI Taxonomy" id="652834"/>
    <lineage>
        <taxon>Eukaryota</taxon>
        <taxon>Eukaryota incertae sedis</taxon>
    </lineage>
</organism>
<keyword evidence="9" id="KW-0812">Transmembrane</keyword>
<dbReference type="GO" id="GO:0005506">
    <property type="term" value="F:iron ion binding"/>
    <property type="evidence" value="ECO:0007669"/>
    <property type="project" value="InterPro"/>
</dbReference>
<evidence type="ECO:0000313" key="10">
    <source>
        <dbReference type="EMBL" id="CAE0262896.1"/>
    </source>
</evidence>
<evidence type="ECO:0000256" key="1">
    <source>
        <dbReference type="ARBA" id="ARBA00010617"/>
    </source>
</evidence>
<gene>
    <name evidence="10" type="ORF">PBIL07802_LOCUS25193</name>
</gene>
<dbReference type="EMBL" id="HBIB01038670">
    <property type="protein sequence ID" value="CAE0262896.1"/>
    <property type="molecule type" value="Transcribed_RNA"/>
</dbReference>
<evidence type="ECO:0000256" key="3">
    <source>
        <dbReference type="ARBA" id="ARBA00022723"/>
    </source>
</evidence>
<evidence type="ECO:0000256" key="9">
    <source>
        <dbReference type="SAM" id="Phobius"/>
    </source>
</evidence>
<keyword evidence="2 7" id="KW-0349">Heme</keyword>
<accession>A0A7S3GDJ8</accession>
<evidence type="ECO:0000256" key="8">
    <source>
        <dbReference type="RuleBase" id="RU000461"/>
    </source>
</evidence>
<reference evidence="10" key="1">
    <citation type="submission" date="2021-01" db="EMBL/GenBank/DDBJ databases">
        <authorList>
            <person name="Corre E."/>
            <person name="Pelletier E."/>
            <person name="Niang G."/>
            <person name="Scheremetjew M."/>
            <person name="Finn R."/>
            <person name="Kale V."/>
            <person name="Holt S."/>
            <person name="Cochrane G."/>
            <person name="Meng A."/>
            <person name="Brown T."/>
            <person name="Cohen L."/>
        </authorList>
    </citation>
    <scope>NUCLEOTIDE SEQUENCE</scope>
    <source>
        <strain evidence="10">NIES-2562</strain>
    </source>
</reference>
<evidence type="ECO:0000256" key="5">
    <source>
        <dbReference type="ARBA" id="ARBA00023004"/>
    </source>
</evidence>
<keyword evidence="5 7" id="KW-0408">Iron</keyword>
<keyword evidence="9" id="KW-1133">Transmembrane helix</keyword>
<dbReference type="SUPFAM" id="SSF48264">
    <property type="entry name" value="Cytochrome P450"/>
    <property type="match status" value="1"/>
</dbReference>
<keyword evidence="4 8" id="KW-0560">Oxidoreductase</keyword>
<evidence type="ECO:0000256" key="2">
    <source>
        <dbReference type="ARBA" id="ARBA00022617"/>
    </source>
</evidence>
<dbReference type="AlphaFoldDB" id="A0A7S3GDJ8"/>
<dbReference type="InterPro" id="IPR050196">
    <property type="entry name" value="Cytochrome_P450_Monoox"/>
</dbReference>
<protein>
    <recommendedName>
        <fullName evidence="11">Cytochrome P450</fullName>
    </recommendedName>
</protein>
<dbReference type="GO" id="GO:0004497">
    <property type="term" value="F:monooxygenase activity"/>
    <property type="evidence" value="ECO:0007669"/>
    <property type="project" value="UniProtKB-KW"/>
</dbReference>
<keyword evidence="9" id="KW-0472">Membrane</keyword>
<keyword evidence="3 7" id="KW-0479">Metal-binding</keyword>
<feature type="transmembrane region" description="Helical" evidence="9">
    <location>
        <begin position="6"/>
        <end position="29"/>
    </location>
</feature>
<name>A0A7S3GDJ8_9EUKA</name>
<dbReference type="PANTHER" id="PTHR24291:SF50">
    <property type="entry name" value="BIFUNCTIONAL ALBAFLAVENONE MONOOXYGENASE_TERPENE SYNTHASE"/>
    <property type="match status" value="1"/>
</dbReference>
<evidence type="ECO:0000256" key="4">
    <source>
        <dbReference type="ARBA" id="ARBA00023002"/>
    </source>
</evidence>
<dbReference type="InterPro" id="IPR017972">
    <property type="entry name" value="Cyt_P450_CS"/>
</dbReference>
<dbReference type="GO" id="GO:0016705">
    <property type="term" value="F:oxidoreductase activity, acting on paired donors, with incorporation or reduction of molecular oxygen"/>
    <property type="evidence" value="ECO:0007669"/>
    <property type="project" value="InterPro"/>
</dbReference>
<evidence type="ECO:0000256" key="6">
    <source>
        <dbReference type="ARBA" id="ARBA00023033"/>
    </source>
</evidence>